<evidence type="ECO:0000256" key="1">
    <source>
        <dbReference type="SAM" id="MobiDB-lite"/>
    </source>
</evidence>
<gene>
    <name evidence="2" type="ORF">B0T14DRAFT_599420</name>
</gene>
<dbReference type="Proteomes" id="UP001175000">
    <property type="component" value="Unassembled WGS sequence"/>
</dbReference>
<protein>
    <recommendedName>
        <fullName evidence="4">Fungal N-terminal domain-containing protein</fullName>
    </recommendedName>
</protein>
<feature type="compositionally biased region" description="Polar residues" evidence="1">
    <location>
        <begin position="733"/>
        <end position="745"/>
    </location>
</feature>
<name>A0AA39X285_9PEZI</name>
<feature type="compositionally biased region" description="Polar residues" evidence="1">
    <location>
        <begin position="664"/>
        <end position="680"/>
    </location>
</feature>
<comment type="caution">
    <text evidence="2">The sequence shown here is derived from an EMBL/GenBank/DDBJ whole genome shotgun (WGS) entry which is preliminary data.</text>
</comment>
<evidence type="ECO:0000313" key="3">
    <source>
        <dbReference type="Proteomes" id="UP001175000"/>
    </source>
</evidence>
<dbReference type="EMBL" id="JAULSU010000002">
    <property type="protein sequence ID" value="KAK0625944.1"/>
    <property type="molecule type" value="Genomic_DNA"/>
</dbReference>
<evidence type="ECO:0000313" key="2">
    <source>
        <dbReference type="EMBL" id="KAK0625944.1"/>
    </source>
</evidence>
<feature type="region of interest" description="Disordered" evidence="1">
    <location>
        <begin position="640"/>
        <end position="840"/>
    </location>
</feature>
<evidence type="ECO:0008006" key="4">
    <source>
        <dbReference type="Google" id="ProtNLM"/>
    </source>
</evidence>
<reference evidence="2" key="1">
    <citation type="submission" date="2023-06" db="EMBL/GenBank/DDBJ databases">
        <title>Genome-scale phylogeny and comparative genomics of the fungal order Sordariales.</title>
        <authorList>
            <consortium name="Lawrence Berkeley National Laboratory"/>
            <person name="Hensen N."/>
            <person name="Bonometti L."/>
            <person name="Westerberg I."/>
            <person name="Brannstrom I.O."/>
            <person name="Guillou S."/>
            <person name="Cros-Aarteil S."/>
            <person name="Calhoun S."/>
            <person name="Haridas S."/>
            <person name="Kuo A."/>
            <person name="Mondo S."/>
            <person name="Pangilinan J."/>
            <person name="Riley R."/>
            <person name="Labutti K."/>
            <person name="Andreopoulos B."/>
            <person name="Lipzen A."/>
            <person name="Chen C."/>
            <person name="Yanf M."/>
            <person name="Daum C."/>
            <person name="Ng V."/>
            <person name="Clum A."/>
            <person name="Steindorff A."/>
            <person name="Ohm R."/>
            <person name="Martin F."/>
            <person name="Silar P."/>
            <person name="Natvig D."/>
            <person name="Lalanne C."/>
            <person name="Gautier V."/>
            <person name="Ament-Velasquez S.L."/>
            <person name="Kruys A."/>
            <person name="Hutchinson M.I."/>
            <person name="Powell A.J."/>
            <person name="Barry K."/>
            <person name="Miller A.N."/>
            <person name="Grigoriev I.V."/>
            <person name="Debuchy R."/>
            <person name="Gladieux P."/>
            <person name="Thoren M.H."/>
            <person name="Johannesson H."/>
        </authorList>
    </citation>
    <scope>NUCLEOTIDE SEQUENCE</scope>
    <source>
        <strain evidence="2">CBS 606.72</strain>
    </source>
</reference>
<dbReference type="Gene3D" id="1.25.40.10">
    <property type="entry name" value="Tetratricopeptide repeat domain"/>
    <property type="match status" value="1"/>
</dbReference>
<dbReference type="InterPro" id="IPR011990">
    <property type="entry name" value="TPR-like_helical_dom_sf"/>
</dbReference>
<feature type="compositionally biased region" description="Basic and acidic residues" evidence="1">
    <location>
        <begin position="304"/>
        <end position="317"/>
    </location>
</feature>
<feature type="region of interest" description="Disordered" evidence="1">
    <location>
        <begin position="860"/>
        <end position="892"/>
    </location>
</feature>
<feature type="compositionally biased region" description="Polar residues" evidence="1">
    <location>
        <begin position="272"/>
        <end position="290"/>
    </location>
</feature>
<organism evidence="2 3">
    <name type="scientific">Immersiella caudata</name>
    <dbReference type="NCBI Taxonomy" id="314043"/>
    <lineage>
        <taxon>Eukaryota</taxon>
        <taxon>Fungi</taxon>
        <taxon>Dikarya</taxon>
        <taxon>Ascomycota</taxon>
        <taxon>Pezizomycotina</taxon>
        <taxon>Sordariomycetes</taxon>
        <taxon>Sordariomycetidae</taxon>
        <taxon>Sordariales</taxon>
        <taxon>Lasiosphaeriaceae</taxon>
        <taxon>Immersiella</taxon>
    </lineage>
</organism>
<feature type="compositionally biased region" description="Low complexity" evidence="1">
    <location>
        <begin position="760"/>
        <end position="775"/>
    </location>
</feature>
<keyword evidence="3" id="KW-1185">Reference proteome</keyword>
<feature type="compositionally biased region" description="Low complexity" evidence="1">
    <location>
        <begin position="868"/>
        <end position="879"/>
    </location>
</feature>
<sequence length="1371" mass="149632">MDPLSIAASAASLAGAVTSISIYLYNLIQEVKGIDAKVVELSKEVSRLTGLLTSVEKTVRQCQTVSLTLAHLDDHMWLQIDNALVDCMVTIKELDLVAIKIGGEHTKDAKNASRLLRKPSLHFRFAIHSEEVSDLTQKVYKSNCAMQTALAVVNVSLTFRTHVSQESLFEELRTLKKLVEESLKVATRTQAEANGDLILIRQSRNLENLAKAAQKFHAAASSTASTRYSVQGDRRSVLNWGGSDAGSLTQAQRERIEVWNDLSTVEEGPEDGSTTENSHSIPADNSTTITVPDMDDPGMLSDPGKGKDAEGVAKEETSGSDDESDVELDFLKSFQELAYSNFLAQDYSKAEQYLRMAVERSTGEVSGTSNSSSLKIKLALCCCLQEKWDDAAGIVASLPKMRSAAKLPTFHLLQAISLAHLQEDRFEDAYKVCKTALNGKKKTLGTDSSDYYGCLTVFATICDKKGDPLNAEAARHRIPRDWFPPSSLSVLSPKQYILKHTSLIDSVFSKNPGVVPTWSHPGSPISPNPSEATSGDLPGCWGTLLPLGHGDSTQRANKDNGGVTMVGGPDTAKEFFSVDDIFDDPPALPLRDRGLPPTNPWAQHLTHRPALATQKAVSNPFYSFTGEQTALLNNPFGRQHAIENSIPRPPAPAHAFSEPPHVSSEPSAPQNPSGVSQTPFRTVFSGPHEALPAPNRSGFQGPPPPTRPRTHITARATSLRQPRTPDFFGPVDSDSQQNLNITPNHQPNPSVQVYPPPPSYSSSDTLQSSDNSTDQPRPIASANLGRSRTHADRLERSPSAPTRPRGHQTLIDKVEQAKRQRGHGPSRSEDNVGRPPSPQRLTYIEEMGTDQNEEPFSTLEVVSPCGPSLSVSSSSTSMSMANATRNSPTGEYRGRIQRRSVPFRSPLSSPARVRWVVQKDIGNIGGGRPFGQSGLPQFLPTRAASAAANLDSLSLGVAFQLGASDVFAFSKSSEEVTVCELAMAQETQGIDSASVPASGMLGMRKLIRRMKSNIGRGKGTGDSGNSEFTVDIANPRLWSRDPLKPSVPASLLPPNFITSPEVNLTAELRWIELAIAEQMHQALAVPSLAGAVRVDGIVCALPDFLVDPLYWPLMSSFLADCSLFQHSKVIPHSFAVMQYFLDIGELTLPPSQPGNPVSHNVLVLNCGDWIVECTSYALQVVSPYLVEVVESDPTYMAEVASLTHVQSTFSQLINQKVKLMNDQFKQKMDHVATASIVESCVRQFSEKILPDFDNDGRHWTVEYEMPRDFAARHGRFEIDDDQTLACFNPSLNMIQKMVMCAVGRTRKFHHLSPWYLLLAGSYSKSKFLRAEIQRTAMKASWMYNLQPPTLLYSAEAENLAALGALSHARGC</sequence>
<accession>A0AA39X285</accession>
<feature type="compositionally biased region" description="Polar residues" evidence="1">
    <location>
        <begin position="880"/>
        <end position="889"/>
    </location>
</feature>
<proteinExistence type="predicted"/>
<feature type="region of interest" description="Disordered" evidence="1">
    <location>
        <begin position="263"/>
        <end position="325"/>
    </location>
</feature>